<dbReference type="EMBL" id="JADGKB010000148">
    <property type="protein sequence ID" value="KAJ3252258.1"/>
    <property type="molecule type" value="Genomic_DNA"/>
</dbReference>
<dbReference type="InterPro" id="IPR036257">
    <property type="entry name" value="Cyt_c_oxidase_su2_TM_sf"/>
</dbReference>
<keyword evidence="3" id="KW-0813">Transport</keyword>
<evidence type="ECO:0000313" key="11">
    <source>
        <dbReference type="EMBL" id="KAJ3252258.1"/>
    </source>
</evidence>
<evidence type="ECO:0000256" key="4">
    <source>
        <dbReference type="ARBA" id="ARBA00022692"/>
    </source>
</evidence>
<evidence type="ECO:0000256" key="2">
    <source>
        <dbReference type="ARBA" id="ARBA00004141"/>
    </source>
</evidence>
<feature type="transmembrane region" description="Helical" evidence="9">
    <location>
        <begin position="34"/>
        <end position="52"/>
    </location>
</feature>
<feature type="transmembrane region" description="Helical" evidence="9">
    <location>
        <begin position="72"/>
        <end position="92"/>
    </location>
</feature>
<evidence type="ECO:0000256" key="6">
    <source>
        <dbReference type="ARBA" id="ARBA00022989"/>
    </source>
</evidence>
<comment type="cofactor">
    <cofactor evidence="1">
        <name>Cu cation</name>
        <dbReference type="ChEBI" id="CHEBI:23378"/>
    </cofactor>
</comment>
<dbReference type="AlphaFoldDB" id="A0AAD5UAJ1"/>
<protein>
    <recommendedName>
        <fullName evidence="10">Cytochrome oxidase subunit II copper A binding domain-containing protein</fullName>
    </recommendedName>
</protein>
<dbReference type="Pfam" id="PF00361">
    <property type="entry name" value="Proton_antipo_M"/>
    <property type="match status" value="1"/>
</dbReference>
<evidence type="ECO:0000256" key="9">
    <source>
        <dbReference type="SAM" id="Phobius"/>
    </source>
</evidence>
<dbReference type="InterPro" id="IPR003945">
    <property type="entry name" value="NU5C-like"/>
</dbReference>
<comment type="subcellular location">
    <subcellularLocation>
        <location evidence="2">Membrane</location>
        <topology evidence="2">Multi-pass membrane protein</topology>
    </subcellularLocation>
</comment>
<dbReference type="SUPFAM" id="SSF49503">
    <property type="entry name" value="Cupredoxins"/>
    <property type="match status" value="1"/>
</dbReference>
<evidence type="ECO:0000256" key="3">
    <source>
        <dbReference type="ARBA" id="ARBA00022448"/>
    </source>
</evidence>
<keyword evidence="5" id="KW-0249">Electron transport</keyword>
<dbReference type="GO" id="GO:0004129">
    <property type="term" value="F:cytochrome-c oxidase activity"/>
    <property type="evidence" value="ECO:0007669"/>
    <property type="project" value="UniProtKB-EC"/>
</dbReference>
<accession>A0AAD5UAJ1</accession>
<dbReference type="GO" id="GO:0016020">
    <property type="term" value="C:membrane"/>
    <property type="evidence" value="ECO:0007669"/>
    <property type="project" value="UniProtKB-SubCell"/>
</dbReference>
<name>A0AAD5UAJ1_9FUNG</name>
<keyword evidence="4 9" id="KW-0812">Transmembrane</keyword>
<keyword evidence="6 9" id="KW-1133">Transmembrane helix</keyword>
<feature type="domain" description="Cytochrome oxidase subunit II copper A binding" evidence="10">
    <location>
        <begin position="211"/>
        <end position="267"/>
    </location>
</feature>
<dbReference type="InterPro" id="IPR008972">
    <property type="entry name" value="Cupredoxin"/>
</dbReference>
<dbReference type="PRINTS" id="PR01166">
    <property type="entry name" value="CYCOXIDASEII"/>
</dbReference>
<sequence length="267" mass="28990">MITGHTLVKVIVGGIWVGSKIANNRKVGTKNGPIISVICKILASICCLGIYYEVAIKGSPVYLKLGNWIDFGLTLFLAIFGDLSLATIFSLASHLNQDLVFILTILILITGASKSALFPLNTWLLRAKEGPTSVSALLHSSTKEYSSTTLIIIIWLGSIGALFGASGALIENDLKGIIAYSTASQLGYKTVAVGLSIPSLKLLYKMDEIISPEITVKAIANQWYWSYELSDYVTNNNESIAFDSFMVQDNDLELGELRALTVDNYLV</sequence>
<evidence type="ECO:0000256" key="1">
    <source>
        <dbReference type="ARBA" id="ARBA00001935"/>
    </source>
</evidence>
<dbReference type="Gene3D" id="2.60.40.420">
    <property type="entry name" value="Cupredoxins - blue copper proteins"/>
    <property type="match status" value="1"/>
</dbReference>
<dbReference type="Pfam" id="PF00116">
    <property type="entry name" value="COX2"/>
    <property type="match status" value="1"/>
</dbReference>
<proteinExistence type="predicted"/>
<dbReference type="GO" id="GO:0003954">
    <property type="term" value="F:NADH dehydrogenase activity"/>
    <property type="evidence" value="ECO:0007669"/>
    <property type="project" value="TreeGrafter"/>
</dbReference>
<dbReference type="GO" id="GO:0015990">
    <property type="term" value="P:electron transport coupled proton transport"/>
    <property type="evidence" value="ECO:0007669"/>
    <property type="project" value="TreeGrafter"/>
</dbReference>
<evidence type="ECO:0000256" key="7">
    <source>
        <dbReference type="ARBA" id="ARBA00023136"/>
    </source>
</evidence>
<comment type="catalytic activity">
    <reaction evidence="8">
        <text>4 Fe(II)-[cytochrome c] + O2 + 8 H(+)(in) = 4 Fe(III)-[cytochrome c] + 2 H2O + 4 H(+)(out)</text>
        <dbReference type="Rhea" id="RHEA:11436"/>
        <dbReference type="Rhea" id="RHEA-COMP:10350"/>
        <dbReference type="Rhea" id="RHEA-COMP:14399"/>
        <dbReference type="ChEBI" id="CHEBI:15377"/>
        <dbReference type="ChEBI" id="CHEBI:15378"/>
        <dbReference type="ChEBI" id="CHEBI:15379"/>
        <dbReference type="ChEBI" id="CHEBI:29033"/>
        <dbReference type="ChEBI" id="CHEBI:29034"/>
        <dbReference type="EC" id="7.1.1.9"/>
    </reaction>
    <physiologicalReaction direction="left-to-right" evidence="8">
        <dbReference type="Rhea" id="RHEA:11437"/>
    </physiologicalReaction>
</comment>
<evidence type="ECO:0000313" key="12">
    <source>
        <dbReference type="Proteomes" id="UP001210925"/>
    </source>
</evidence>
<reference evidence="11" key="1">
    <citation type="submission" date="2020-05" db="EMBL/GenBank/DDBJ databases">
        <title>Phylogenomic resolution of chytrid fungi.</title>
        <authorList>
            <person name="Stajich J.E."/>
            <person name="Amses K."/>
            <person name="Simmons R."/>
            <person name="Seto K."/>
            <person name="Myers J."/>
            <person name="Bonds A."/>
            <person name="Quandt C.A."/>
            <person name="Barry K."/>
            <person name="Liu P."/>
            <person name="Grigoriev I."/>
            <person name="Longcore J.E."/>
            <person name="James T.Y."/>
        </authorList>
    </citation>
    <scope>NUCLEOTIDE SEQUENCE</scope>
    <source>
        <strain evidence="11">PLAUS21</strain>
    </source>
</reference>
<evidence type="ECO:0000256" key="8">
    <source>
        <dbReference type="ARBA" id="ARBA00049512"/>
    </source>
</evidence>
<dbReference type="GO" id="GO:0008137">
    <property type="term" value="F:NADH dehydrogenase (ubiquinone) activity"/>
    <property type="evidence" value="ECO:0007669"/>
    <property type="project" value="InterPro"/>
</dbReference>
<dbReference type="Proteomes" id="UP001210925">
    <property type="component" value="Unassembled WGS sequence"/>
</dbReference>
<organism evidence="11 12">
    <name type="scientific">Boothiomyces macroporosus</name>
    <dbReference type="NCBI Taxonomy" id="261099"/>
    <lineage>
        <taxon>Eukaryota</taxon>
        <taxon>Fungi</taxon>
        <taxon>Fungi incertae sedis</taxon>
        <taxon>Chytridiomycota</taxon>
        <taxon>Chytridiomycota incertae sedis</taxon>
        <taxon>Chytridiomycetes</taxon>
        <taxon>Rhizophydiales</taxon>
        <taxon>Terramycetaceae</taxon>
        <taxon>Boothiomyces</taxon>
    </lineage>
</organism>
<feature type="transmembrane region" description="Helical" evidence="9">
    <location>
        <begin position="99"/>
        <end position="125"/>
    </location>
</feature>
<feature type="transmembrane region" description="Helical" evidence="9">
    <location>
        <begin position="145"/>
        <end position="170"/>
    </location>
</feature>
<evidence type="ECO:0000259" key="10">
    <source>
        <dbReference type="PROSITE" id="PS50857"/>
    </source>
</evidence>
<dbReference type="GO" id="GO:0042773">
    <property type="term" value="P:ATP synthesis coupled electron transport"/>
    <property type="evidence" value="ECO:0007669"/>
    <property type="project" value="InterPro"/>
</dbReference>
<dbReference type="PANTHER" id="PTHR42829">
    <property type="entry name" value="NADH-UBIQUINONE OXIDOREDUCTASE CHAIN 5"/>
    <property type="match status" value="1"/>
</dbReference>
<keyword evidence="12" id="KW-1185">Reference proteome</keyword>
<gene>
    <name evidence="11" type="ORF">HK103_001662</name>
</gene>
<dbReference type="PANTHER" id="PTHR42829:SF2">
    <property type="entry name" value="NADH-UBIQUINONE OXIDOREDUCTASE CHAIN 5"/>
    <property type="match status" value="1"/>
</dbReference>
<evidence type="ECO:0000256" key="5">
    <source>
        <dbReference type="ARBA" id="ARBA00022982"/>
    </source>
</evidence>
<comment type="caution">
    <text evidence="11">The sequence shown here is derived from an EMBL/GenBank/DDBJ whole genome shotgun (WGS) entry which is preliminary data.</text>
</comment>
<dbReference type="InterPro" id="IPR001750">
    <property type="entry name" value="ND/Mrp_TM"/>
</dbReference>
<keyword evidence="7 9" id="KW-0472">Membrane</keyword>
<dbReference type="Gene3D" id="1.10.287.90">
    <property type="match status" value="1"/>
</dbReference>
<dbReference type="PROSITE" id="PS50857">
    <property type="entry name" value="COX2_CUA"/>
    <property type="match status" value="1"/>
</dbReference>
<dbReference type="InterPro" id="IPR002429">
    <property type="entry name" value="CcO_II-like_C"/>
</dbReference>
<dbReference type="GO" id="GO:0005507">
    <property type="term" value="F:copper ion binding"/>
    <property type="evidence" value="ECO:0007669"/>
    <property type="project" value="InterPro"/>
</dbReference>